<name>A0A4Y2IJB2_ARAVE</name>
<organism evidence="1 2">
    <name type="scientific">Araneus ventricosus</name>
    <name type="common">Orbweaver spider</name>
    <name type="synonym">Epeira ventricosa</name>
    <dbReference type="NCBI Taxonomy" id="182803"/>
    <lineage>
        <taxon>Eukaryota</taxon>
        <taxon>Metazoa</taxon>
        <taxon>Ecdysozoa</taxon>
        <taxon>Arthropoda</taxon>
        <taxon>Chelicerata</taxon>
        <taxon>Arachnida</taxon>
        <taxon>Araneae</taxon>
        <taxon>Araneomorphae</taxon>
        <taxon>Entelegynae</taxon>
        <taxon>Araneoidea</taxon>
        <taxon>Araneidae</taxon>
        <taxon>Araneus</taxon>
    </lineage>
</organism>
<evidence type="ECO:0000313" key="2">
    <source>
        <dbReference type="Proteomes" id="UP000499080"/>
    </source>
</evidence>
<reference evidence="1 2" key="1">
    <citation type="journal article" date="2019" name="Sci. Rep.">
        <title>Orb-weaving spider Araneus ventricosus genome elucidates the spidroin gene catalogue.</title>
        <authorList>
            <person name="Kono N."/>
            <person name="Nakamura H."/>
            <person name="Ohtoshi R."/>
            <person name="Moran D.A.P."/>
            <person name="Shinohara A."/>
            <person name="Yoshida Y."/>
            <person name="Fujiwara M."/>
            <person name="Mori M."/>
            <person name="Tomita M."/>
            <person name="Arakawa K."/>
        </authorList>
    </citation>
    <scope>NUCLEOTIDE SEQUENCE [LARGE SCALE GENOMIC DNA]</scope>
</reference>
<comment type="caution">
    <text evidence="1">The sequence shown here is derived from an EMBL/GenBank/DDBJ whole genome shotgun (WGS) entry which is preliminary data.</text>
</comment>
<dbReference type="EMBL" id="BGPR01002717">
    <property type="protein sequence ID" value="GBM77891.1"/>
    <property type="molecule type" value="Genomic_DNA"/>
</dbReference>
<evidence type="ECO:0000313" key="1">
    <source>
        <dbReference type="EMBL" id="GBM77891.1"/>
    </source>
</evidence>
<accession>A0A4Y2IJB2</accession>
<proteinExistence type="predicted"/>
<keyword evidence="2" id="KW-1185">Reference proteome</keyword>
<dbReference type="AlphaFoldDB" id="A0A4Y2IJB2"/>
<sequence>MTLTLATIFATKFLEKILEFPRFMVLSLIGIESWIFPDNFMCRHALLESYKYREAWRRGGITLAFCLQCELLSRVPTACLPTSFVRGSLYCLSSEQKESMWLVGL</sequence>
<gene>
    <name evidence="1" type="ORF">AVEN_262386_1</name>
</gene>
<protein>
    <submittedName>
        <fullName evidence="1">Uncharacterized protein</fullName>
    </submittedName>
</protein>
<dbReference type="Proteomes" id="UP000499080">
    <property type="component" value="Unassembled WGS sequence"/>
</dbReference>